<evidence type="ECO:0000313" key="1">
    <source>
        <dbReference type="EMBL" id="AAF32236.1"/>
    </source>
</evidence>
<name>Q9L9V9_FUSNU</name>
<accession>Q9L9V9</accession>
<organism evidence="1">
    <name type="scientific">Fusobacterium nucleatum</name>
    <dbReference type="NCBI Taxonomy" id="851"/>
    <lineage>
        <taxon>Bacteria</taxon>
        <taxon>Fusobacteriati</taxon>
        <taxon>Fusobacteriota</taxon>
        <taxon>Fusobacteriia</taxon>
        <taxon>Fusobacteriales</taxon>
        <taxon>Fusobacteriaceae</taxon>
        <taxon>Fusobacterium</taxon>
    </lineage>
</organism>
<geneLocation type="plasmid" evidence="1">
    <name>pFN1</name>
</geneLocation>
<reference evidence="1" key="1">
    <citation type="journal article" date="1999" name="Abstr. Gen. Meet. Am. Soc. Microbiol.">
        <title>Transformation of Fusobacterium nucleatum by electroporation (Abstract #H-9).</title>
        <authorList>
            <person name="Kinder Haake S."/>
            <person name="Yoder S."/>
        </authorList>
    </citation>
    <scope>NUCLEOTIDE SEQUENCE</scope>
    <source>
        <strain evidence="1">12230</strain>
        <plasmid evidence="1">pFN1</plasmid>
    </source>
</reference>
<proteinExistence type="predicted"/>
<reference evidence="1" key="2">
    <citation type="journal article" date="1999" name="J. Dent. Res.">
        <title>DNA sequence analysis of the Fusobacterium nucleatum plasmid, pFN1.</title>
        <authorList>
            <person name="Kinder Haake S."/>
            <person name="Finegold S.M."/>
        </authorList>
    </citation>
    <scope>NUCLEOTIDE SEQUENCE</scope>
    <source>
        <strain evidence="1">12230</strain>
        <plasmid evidence="1">pFN1</plasmid>
    </source>
</reference>
<keyword evidence="1" id="KW-0614">Plasmid</keyword>
<dbReference type="AlphaFoldDB" id="Q9L9V9"/>
<sequence length="53" mass="6624">MPYKILYHFILEIKRKIYIFFNLYGSCLSRHYLIYFTRYVIYNYIFINNNAGV</sequence>
<protein>
    <submittedName>
        <fullName evidence="1">Uncharacterized protein</fullName>
    </submittedName>
</protein>
<reference evidence="1" key="3">
    <citation type="journal article" date="2000" name="J. Bacteriol.">
        <title>Native plasmids of Fusobacterium nucleatum: characterization and use in development of genetic systems.</title>
        <authorList>
            <person name="Haake S.K."/>
            <person name="Yoder S.C."/>
            <person name="Attarian G."/>
            <person name="Podkaminer K."/>
        </authorList>
    </citation>
    <scope>NUCLEOTIDE SEQUENCE</scope>
    <source>
        <strain evidence="1">12230</strain>
        <plasmid evidence="1">pFN1</plasmid>
    </source>
</reference>
<dbReference type="EMBL" id="AF159249">
    <property type="protein sequence ID" value="AAF32236.1"/>
    <property type="molecule type" value="Genomic_DNA"/>
</dbReference>